<dbReference type="AlphaFoldDB" id="K9WT36"/>
<dbReference type="Proteomes" id="UP000010475">
    <property type="component" value="Chromosome"/>
</dbReference>
<dbReference type="eggNOG" id="COG3103">
    <property type="taxonomic scope" value="Bacteria"/>
</dbReference>
<feature type="compositionally biased region" description="Basic and acidic residues" evidence="1">
    <location>
        <begin position="592"/>
        <end position="603"/>
    </location>
</feature>
<protein>
    <submittedName>
        <fullName evidence="2">Uncharacterized protein</fullName>
    </submittedName>
</protein>
<evidence type="ECO:0000313" key="3">
    <source>
        <dbReference type="Proteomes" id="UP000010475"/>
    </source>
</evidence>
<evidence type="ECO:0000313" key="2">
    <source>
        <dbReference type="EMBL" id="AFZ22682.1"/>
    </source>
</evidence>
<organism evidence="2 3">
    <name type="scientific">Cylindrospermum stagnale PCC 7417</name>
    <dbReference type="NCBI Taxonomy" id="56107"/>
    <lineage>
        <taxon>Bacteria</taxon>
        <taxon>Bacillati</taxon>
        <taxon>Cyanobacteriota</taxon>
        <taxon>Cyanophyceae</taxon>
        <taxon>Nostocales</taxon>
        <taxon>Nostocaceae</taxon>
        <taxon>Cylindrospermum</taxon>
    </lineage>
</organism>
<keyword evidence="3" id="KW-1185">Reference proteome</keyword>
<dbReference type="OrthoDB" id="9153660at2"/>
<dbReference type="EMBL" id="CP003642">
    <property type="protein sequence ID" value="AFZ22682.1"/>
    <property type="molecule type" value="Genomic_DNA"/>
</dbReference>
<dbReference type="HOGENOM" id="CLU_299717_0_0_3"/>
<dbReference type="KEGG" id="csg:Cylst_0320"/>
<proteinExistence type="predicted"/>
<gene>
    <name evidence="2" type="ORF">Cylst_0320</name>
</gene>
<dbReference type="STRING" id="56107.Cylst_0320"/>
<feature type="region of interest" description="Disordered" evidence="1">
    <location>
        <begin position="524"/>
        <end position="603"/>
    </location>
</feature>
<reference evidence="2 3" key="1">
    <citation type="submission" date="2012-06" db="EMBL/GenBank/DDBJ databases">
        <title>Finished chromosome of genome of Cylindrospermum stagnale PCC 7417.</title>
        <authorList>
            <consortium name="US DOE Joint Genome Institute"/>
            <person name="Gugger M."/>
            <person name="Coursin T."/>
            <person name="Rippka R."/>
            <person name="Tandeau De Marsac N."/>
            <person name="Huntemann M."/>
            <person name="Wei C.-L."/>
            <person name="Han J."/>
            <person name="Detter J.C."/>
            <person name="Han C."/>
            <person name="Tapia R."/>
            <person name="Chen A."/>
            <person name="Kyrpides N."/>
            <person name="Mavromatis K."/>
            <person name="Markowitz V."/>
            <person name="Szeto E."/>
            <person name="Ivanova N."/>
            <person name="Pagani I."/>
            <person name="Pati A."/>
            <person name="Goodwin L."/>
            <person name="Nordberg H.P."/>
            <person name="Cantor M.N."/>
            <person name="Hua S.X."/>
            <person name="Woyke T."/>
            <person name="Kerfeld C.A."/>
        </authorList>
    </citation>
    <scope>NUCLEOTIDE SEQUENCE [LARGE SCALE GENOMIC DNA]</scope>
    <source>
        <strain evidence="2 3">PCC 7417</strain>
    </source>
</reference>
<sequence>MTQKAEAAKNSLAEKASSAANAVSEKAGSFVSGLQAKGQSAVSAIQSKGSSILQWLGGAVGSLVSGVQEKAGSVVSWLGDKVSGATSWVQEKSSSAENWLSQKASTVGSFIQEKGSGALNWLSQKASTVGSFIQEKGSGALNWLQEKGSAVGSFIQEKGSGALNWLQEKGSAVGNFIQEKGSSALNWISEKNPSLGKWLKEKGSQAWKGVQRLGEMGKNALQWAGDGVKAGWEWTKNKATDFGNWAKDKASQGLAWANENILQPSMNWLGDKWAGVKGWLGKHYPAISEWGHKILDYVGLAAPFVGAVIGGIGGGIAGFAAGGIGAIPGAIAGASAGWAVGETVSTVADGINTGWYLGESGYYASQGDNAKAQEALQGAAWSSMGLIPVVGNVLGKGGKSLAKTGVGRWGGKALDWAGEGVKRGADWLSNTHAVRQGTKALDWAGEGVKRGADWLSNTHAAQGGKQVLGWGGQQANRGAEWLSNTHAGQRGKQFLDWGSQKADQTAKWWGQQQELAEQAARQWNLPGAKPPTPRPDAPTSTPHPKTPDVDPTNPARVESEAPAPRNADSTADISNARPDSPSARESSVNDSGRIESPELSDRQIKNELDHLKNNPELIEGTAPNRRAKIGEHEWKENPNGTWCRYSNDPVCLTKPAVNEHLPEKPGTTSSTSEVLPERTPQQQAEEMWQQLQTSDKSYKGGYSKEEFIKKYTEDGQAFNPETRAWYSSSKEARVPERFAPDATSENVMQTLTGEETNSSFRAYYEKLKSEGIVDEKTLRERIEKMDFQGKSVDDVRHVLKEAYRDEFLKRMTSPDIEAMKTKYPNLPWNEANSNAYEMASNQEMLRLTEGLNSSDRGNLAEVWYNNVHGQNSVTHVPINQTDLAEKGITISQDRVIDAIDGNTLREQKTIAGELGDRDKQQFRDFMQLVSQEISGKDGQIHTINEVRYTFTDPRGVEANARWMYNTLKGSDDLSFEIFTSTGERKIITSKNREELKAFIK</sequence>
<evidence type="ECO:0000256" key="1">
    <source>
        <dbReference type="SAM" id="MobiDB-lite"/>
    </source>
</evidence>
<dbReference type="RefSeq" id="WP_015205940.1">
    <property type="nucleotide sequence ID" value="NC_019757.1"/>
</dbReference>
<accession>K9WT36</accession>
<name>K9WT36_9NOST</name>